<dbReference type="PANTHER" id="PTHR37534:SF17">
    <property type="entry name" value="ZN(2)-C6 FUNGAL-TYPE DOMAIN-CONTAINING PROTEIN"/>
    <property type="match status" value="1"/>
</dbReference>
<dbReference type="InterPro" id="IPR021858">
    <property type="entry name" value="Fun_TF"/>
</dbReference>
<dbReference type="GeneID" id="8441842"/>
<dbReference type="HOGENOM" id="CLU_031387_1_0_1"/>
<dbReference type="STRING" id="336963.C4JWZ2"/>
<dbReference type="eggNOG" id="ENOG502SKTW">
    <property type="taxonomic scope" value="Eukaryota"/>
</dbReference>
<dbReference type="GO" id="GO:0045944">
    <property type="term" value="P:positive regulation of transcription by RNA polymerase II"/>
    <property type="evidence" value="ECO:0007669"/>
    <property type="project" value="TreeGrafter"/>
</dbReference>
<organism evidence="3 4">
    <name type="scientific">Uncinocarpus reesii (strain UAMH 1704)</name>
    <dbReference type="NCBI Taxonomy" id="336963"/>
    <lineage>
        <taxon>Eukaryota</taxon>
        <taxon>Fungi</taxon>
        <taxon>Dikarya</taxon>
        <taxon>Ascomycota</taxon>
        <taxon>Pezizomycotina</taxon>
        <taxon>Eurotiomycetes</taxon>
        <taxon>Eurotiomycetidae</taxon>
        <taxon>Onygenales</taxon>
        <taxon>Onygenaceae</taxon>
        <taxon>Uncinocarpus</taxon>
    </lineage>
</organism>
<comment type="subcellular location">
    <subcellularLocation>
        <location evidence="1">Nucleus</location>
    </subcellularLocation>
</comment>
<dbReference type="OMA" id="CFQCSRR"/>
<name>C4JWZ2_UNCRE</name>
<dbReference type="GO" id="GO:0000976">
    <property type="term" value="F:transcription cis-regulatory region binding"/>
    <property type="evidence" value="ECO:0007669"/>
    <property type="project" value="TreeGrafter"/>
</dbReference>
<protein>
    <recommendedName>
        <fullName evidence="5">Zn(2)-C6 fungal-type domain-containing protein</fullName>
    </recommendedName>
</protein>
<dbReference type="AlphaFoldDB" id="C4JWZ2"/>
<dbReference type="OrthoDB" id="5386330at2759"/>
<dbReference type="InParanoid" id="C4JWZ2"/>
<dbReference type="KEGG" id="ure:UREG_06165"/>
<evidence type="ECO:0008006" key="5">
    <source>
        <dbReference type="Google" id="ProtNLM"/>
    </source>
</evidence>
<dbReference type="Proteomes" id="UP000002058">
    <property type="component" value="Unassembled WGS sequence"/>
</dbReference>
<keyword evidence="4" id="KW-1185">Reference proteome</keyword>
<evidence type="ECO:0000313" key="3">
    <source>
        <dbReference type="EMBL" id="EEP81300.1"/>
    </source>
</evidence>
<gene>
    <name evidence="3" type="ORF">UREG_06165</name>
</gene>
<accession>C4JWZ2</accession>
<sequence>MTEPRCLKCAKKGLVCSGMGIRYRFSPGIASRGKFRNRQIPVLDVSDKEGLDKLKRSSTPRKSASPIIPGYTEELDRSLPVADAESSLICATWGDTAYPVLDKDDRTEYLQQIVPEIQILDGKTQMLFSHFSAFVAPAMVPLDSEFNGYRRIFLPLAHQDPEIKRAVCLVAALHLSSKVPELREAANAARLASIFSLKRLVDEHDWGDVLSVSNWAVIILLLAGEMIRGGSDFTYLLKMLMSLVNARGSYDEESEVHSFLMQQTKMIELFGRPFLGESEGIQALSKGVSFYCDFVSHTLRYNPNVSRQLTVSLLIAAISHATDIYLRRALGLLDSSNPVDDGAPHYTSTTPASPSSSLQHLKDLVSEIHADTPGSHTLVWVYFMGAAESSTDEDRDFFTSKLQGLYGSIGFENIIIGLANLKALWDSGERQGNGAEATRWTERLPQIESLVM</sequence>
<proteinExistence type="predicted"/>
<evidence type="ECO:0000256" key="2">
    <source>
        <dbReference type="ARBA" id="ARBA00023242"/>
    </source>
</evidence>
<dbReference type="Pfam" id="PF11951">
    <property type="entry name" value="Fungal_trans_2"/>
    <property type="match status" value="2"/>
</dbReference>
<keyword evidence="2" id="KW-0539">Nucleus</keyword>
<evidence type="ECO:0000313" key="4">
    <source>
        <dbReference type="Proteomes" id="UP000002058"/>
    </source>
</evidence>
<dbReference type="GO" id="GO:0003700">
    <property type="term" value="F:DNA-binding transcription factor activity"/>
    <property type="evidence" value="ECO:0007669"/>
    <property type="project" value="TreeGrafter"/>
</dbReference>
<evidence type="ECO:0000256" key="1">
    <source>
        <dbReference type="ARBA" id="ARBA00004123"/>
    </source>
</evidence>
<dbReference type="PANTHER" id="PTHR37534">
    <property type="entry name" value="TRANSCRIPTIONAL ACTIVATOR PROTEIN UGA3"/>
    <property type="match status" value="1"/>
</dbReference>
<dbReference type="RefSeq" id="XP_002583198.1">
    <property type="nucleotide sequence ID" value="XM_002583152.1"/>
</dbReference>
<reference evidence="4" key="1">
    <citation type="journal article" date="2009" name="Genome Res.">
        <title>Comparative genomic analyses of the human fungal pathogens Coccidioides and their relatives.</title>
        <authorList>
            <person name="Sharpton T.J."/>
            <person name="Stajich J.E."/>
            <person name="Rounsley S.D."/>
            <person name="Gardner M.J."/>
            <person name="Wortman J.R."/>
            <person name="Jordar V.S."/>
            <person name="Maiti R."/>
            <person name="Kodira C.D."/>
            <person name="Neafsey D.E."/>
            <person name="Zeng Q."/>
            <person name="Hung C.-Y."/>
            <person name="McMahan C."/>
            <person name="Muszewska A."/>
            <person name="Grynberg M."/>
            <person name="Mandel M.A."/>
            <person name="Kellner E.M."/>
            <person name="Barker B.M."/>
            <person name="Galgiani J.N."/>
            <person name="Orbach M.J."/>
            <person name="Kirkland T.N."/>
            <person name="Cole G.T."/>
            <person name="Henn M.R."/>
            <person name="Birren B.W."/>
            <person name="Taylor J.W."/>
        </authorList>
    </citation>
    <scope>NUCLEOTIDE SEQUENCE [LARGE SCALE GENOMIC DNA]</scope>
    <source>
        <strain evidence="4">UAMH 1704</strain>
    </source>
</reference>
<dbReference type="EMBL" id="CH476618">
    <property type="protein sequence ID" value="EEP81300.1"/>
    <property type="molecule type" value="Genomic_DNA"/>
</dbReference>
<dbReference type="GO" id="GO:0005634">
    <property type="term" value="C:nucleus"/>
    <property type="evidence" value="ECO:0007669"/>
    <property type="project" value="UniProtKB-SubCell"/>
</dbReference>
<dbReference type="VEuPathDB" id="FungiDB:UREG_06165"/>